<protein>
    <recommendedName>
        <fullName evidence="1">Integrase core domain-containing protein</fullName>
    </recommendedName>
</protein>
<dbReference type="Pfam" id="PF24764">
    <property type="entry name" value="rva_4"/>
    <property type="match status" value="1"/>
</dbReference>
<dbReference type="OrthoDB" id="2974164at2759"/>
<reference evidence="3" key="1">
    <citation type="submission" date="2014-04" db="EMBL/GenBank/DDBJ databases">
        <title>Evolutionary Origins and Diversification of the Mycorrhizal Mutualists.</title>
        <authorList>
            <consortium name="DOE Joint Genome Institute"/>
            <consortium name="Mycorrhizal Genomics Consortium"/>
            <person name="Kohler A."/>
            <person name="Kuo A."/>
            <person name="Nagy L.G."/>
            <person name="Floudas D."/>
            <person name="Copeland A."/>
            <person name="Barry K.W."/>
            <person name="Cichocki N."/>
            <person name="Veneault-Fourrey C."/>
            <person name="LaButti K."/>
            <person name="Lindquist E.A."/>
            <person name="Lipzen A."/>
            <person name="Lundell T."/>
            <person name="Morin E."/>
            <person name="Murat C."/>
            <person name="Riley R."/>
            <person name="Ohm R."/>
            <person name="Sun H."/>
            <person name="Tunlid A."/>
            <person name="Henrissat B."/>
            <person name="Grigoriev I.V."/>
            <person name="Hibbett D.S."/>
            <person name="Martin F."/>
        </authorList>
    </citation>
    <scope>NUCLEOTIDE SEQUENCE [LARGE SCALE GENOMIC DNA]</scope>
    <source>
        <strain evidence="3">FD-334 SS-4</strain>
    </source>
</reference>
<dbReference type="Proteomes" id="UP000054270">
    <property type="component" value="Unassembled WGS sequence"/>
</dbReference>
<dbReference type="STRING" id="945553.A0A0D2L1B9"/>
<keyword evidence="3" id="KW-1185">Reference proteome</keyword>
<name>A0A0D2L1B9_HYPSF</name>
<proteinExistence type="predicted"/>
<dbReference type="InterPro" id="IPR058913">
    <property type="entry name" value="Integrase_dom_put"/>
</dbReference>
<evidence type="ECO:0000313" key="3">
    <source>
        <dbReference type="Proteomes" id="UP000054270"/>
    </source>
</evidence>
<dbReference type="PANTHER" id="PTHR46177">
    <property type="entry name" value="INTEGRASE CATALYTIC DOMAIN-CONTAINING PROTEIN"/>
    <property type="match status" value="1"/>
</dbReference>
<organism evidence="2 3">
    <name type="scientific">Hypholoma sublateritium (strain FD-334 SS-4)</name>
    <dbReference type="NCBI Taxonomy" id="945553"/>
    <lineage>
        <taxon>Eukaryota</taxon>
        <taxon>Fungi</taxon>
        <taxon>Dikarya</taxon>
        <taxon>Basidiomycota</taxon>
        <taxon>Agaricomycotina</taxon>
        <taxon>Agaricomycetes</taxon>
        <taxon>Agaricomycetidae</taxon>
        <taxon>Agaricales</taxon>
        <taxon>Agaricineae</taxon>
        <taxon>Strophariaceae</taxon>
        <taxon>Hypholoma</taxon>
    </lineage>
</organism>
<accession>A0A0D2L1B9</accession>
<gene>
    <name evidence="2" type="ORF">HYPSUDRAFT_142040</name>
</gene>
<evidence type="ECO:0000313" key="2">
    <source>
        <dbReference type="EMBL" id="KJA20507.1"/>
    </source>
</evidence>
<dbReference type="EMBL" id="KN817566">
    <property type="protein sequence ID" value="KJA20507.1"/>
    <property type="molecule type" value="Genomic_DNA"/>
</dbReference>
<dbReference type="OMA" id="VMNANAP"/>
<sequence>MPNPTGKNGHGQKIYPPDDVLKVSLLKYVQRGLTQKEKTQRLASDHGLAIGTTTLNILERRLGIPSVRRTPAANENGRQAVLDELEKDVMNANAPRFIQERLRHKGVMLPRDRVREVMLEECPQGFDTRFPGRTKAKIPRKPLTSLGPYHEVSADGHEKLGSQALKFGDDIGIPIYTYKDKHTDGVLKANTVRDSRSPGVIGHTYLDFIEEKGGIPIQATFDKGSEVGWEYAIQVALRDVFAPDIDSHVYPACVLIKSVHNTVIEGFWRWLHEKAGGNMKVHIMRGKDEHIFDPNVPFHKDLFNWIFPPLVQAELDEFCTWWNHHRVRPQEQKDMPSGHVPLDALEHPELFGGIDCLIWIPKDIIQDLRDYLTEEVGSREDCLRWVSEEWDHLAKGVWESIGSPHITFENSWDVFVKMSDHIESTLH</sequence>
<evidence type="ECO:0000259" key="1">
    <source>
        <dbReference type="Pfam" id="PF24764"/>
    </source>
</evidence>
<feature type="domain" description="Integrase core" evidence="1">
    <location>
        <begin position="254"/>
        <end position="333"/>
    </location>
</feature>
<dbReference type="AlphaFoldDB" id="A0A0D2L1B9"/>
<dbReference type="PANTHER" id="PTHR46177:SF1">
    <property type="entry name" value="INTEGRASE CATALYTIC DOMAIN-CONTAINING PROTEIN"/>
    <property type="match status" value="1"/>
</dbReference>